<accession>W6UAD3</accession>
<keyword evidence="2" id="KW-1185">Reference proteome</keyword>
<dbReference type="CTD" id="36343428"/>
<protein>
    <submittedName>
        <fullName evidence="1">Uncharacterized protein</fullName>
    </submittedName>
</protein>
<evidence type="ECO:0000313" key="2">
    <source>
        <dbReference type="Proteomes" id="UP000019149"/>
    </source>
</evidence>
<proteinExistence type="predicted"/>
<dbReference type="KEGG" id="egl:EGR_07713"/>
<gene>
    <name evidence="1" type="ORF">EGR_07713</name>
</gene>
<dbReference type="EMBL" id="APAU02000084">
    <property type="protein sequence ID" value="EUB57471.1"/>
    <property type="molecule type" value="Genomic_DNA"/>
</dbReference>
<dbReference type="RefSeq" id="XP_024348667.1">
    <property type="nucleotide sequence ID" value="XM_024496962.1"/>
</dbReference>
<evidence type="ECO:0000313" key="1">
    <source>
        <dbReference type="EMBL" id="EUB57471.1"/>
    </source>
</evidence>
<organism evidence="1 2">
    <name type="scientific">Echinococcus granulosus</name>
    <name type="common">Hydatid tapeworm</name>
    <dbReference type="NCBI Taxonomy" id="6210"/>
    <lineage>
        <taxon>Eukaryota</taxon>
        <taxon>Metazoa</taxon>
        <taxon>Spiralia</taxon>
        <taxon>Lophotrochozoa</taxon>
        <taxon>Platyhelminthes</taxon>
        <taxon>Cestoda</taxon>
        <taxon>Eucestoda</taxon>
        <taxon>Cyclophyllidea</taxon>
        <taxon>Taeniidae</taxon>
        <taxon>Echinococcus</taxon>
        <taxon>Echinococcus granulosus group</taxon>
    </lineage>
</organism>
<name>W6UAD3_ECHGR</name>
<dbReference type="AlphaFoldDB" id="W6UAD3"/>
<comment type="caution">
    <text evidence="1">The sequence shown here is derived from an EMBL/GenBank/DDBJ whole genome shotgun (WGS) entry which is preliminary data.</text>
</comment>
<reference evidence="1 2" key="1">
    <citation type="journal article" date="2013" name="Nat. Genet.">
        <title>The genome of the hydatid tapeworm Echinococcus granulosus.</title>
        <authorList>
            <person name="Zheng H."/>
            <person name="Zhang W."/>
            <person name="Zhang L."/>
            <person name="Zhang Z."/>
            <person name="Li J."/>
            <person name="Lu G."/>
            <person name="Zhu Y."/>
            <person name="Wang Y."/>
            <person name="Huang Y."/>
            <person name="Liu J."/>
            <person name="Kang H."/>
            <person name="Chen J."/>
            <person name="Wang L."/>
            <person name="Chen A."/>
            <person name="Yu S."/>
            <person name="Gao Z."/>
            <person name="Jin L."/>
            <person name="Gu W."/>
            <person name="Wang Z."/>
            <person name="Zhao L."/>
            <person name="Shi B."/>
            <person name="Wen H."/>
            <person name="Lin R."/>
            <person name="Jones M.K."/>
            <person name="Brejova B."/>
            <person name="Vinar T."/>
            <person name="Zhao G."/>
            <person name="McManus D.P."/>
            <person name="Chen Z."/>
            <person name="Zhou Y."/>
            <person name="Wang S."/>
        </authorList>
    </citation>
    <scope>NUCLEOTIDE SEQUENCE [LARGE SCALE GENOMIC DNA]</scope>
</reference>
<sequence>MPSPYLLLIYGDINGRQFDVADWKADGYFNGSLPYDSALRDRSLSNS</sequence>
<dbReference type="GeneID" id="36343428"/>
<dbReference type="Proteomes" id="UP000019149">
    <property type="component" value="Unassembled WGS sequence"/>
</dbReference>